<dbReference type="InterPro" id="IPR009282">
    <property type="entry name" value="DUF937"/>
</dbReference>
<feature type="compositionally biased region" description="Pro residues" evidence="5">
    <location>
        <begin position="339"/>
        <end position="354"/>
    </location>
</feature>
<evidence type="ECO:0000256" key="4">
    <source>
        <dbReference type="PROSITE-ProRule" id="PRU00473"/>
    </source>
</evidence>
<gene>
    <name evidence="7" type="primary">hppA</name>
    <name evidence="7" type="ORF">MGMO_11c00650</name>
</gene>
<dbReference type="AlphaFoldDB" id="V5CAC0"/>
<evidence type="ECO:0000313" key="7">
    <source>
        <dbReference type="EMBL" id="ESS73758.1"/>
    </source>
</evidence>
<dbReference type="PRINTS" id="PR01023">
    <property type="entry name" value="NAFLGMOTY"/>
</dbReference>
<dbReference type="STRING" id="1116472.MGMO_11c00650"/>
<protein>
    <submittedName>
        <fullName evidence="7">Putative K(+)-stimulated pyrophosphate-energized sodium pump</fullName>
        <ecNumber evidence="7">3.6.1.1</ecNumber>
    </submittedName>
</protein>
<dbReference type="EC" id="3.6.1.1" evidence="7"/>
<dbReference type="InterPro" id="IPR050330">
    <property type="entry name" value="Bact_OuterMem_StrucFunc"/>
</dbReference>
<feature type="domain" description="OmpA-like" evidence="6">
    <location>
        <begin position="400"/>
        <end position="516"/>
    </location>
</feature>
<dbReference type="Proteomes" id="UP000017842">
    <property type="component" value="Unassembled WGS sequence"/>
</dbReference>
<feature type="compositionally biased region" description="Low complexity" evidence="5">
    <location>
        <begin position="317"/>
        <end position="332"/>
    </location>
</feature>
<dbReference type="RefSeq" id="WP_023493348.1">
    <property type="nucleotide sequence ID" value="NZ_AYLO01000011.1"/>
</dbReference>
<dbReference type="eggNOG" id="COG5403">
    <property type="taxonomic scope" value="Bacteria"/>
</dbReference>
<keyword evidence="3" id="KW-0998">Cell outer membrane</keyword>
<dbReference type="InterPro" id="IPR006664">
    <property type="entry name" value="OMP_bac"/>
</dbReference>
<feature type="compositionally biased region" description="Basic and acidic residues" evidence="5">
    <location>
        <begin position="507"/>
        <end position="516"/>
    </location>
</feature>
<organism evidence="7 8">
    <name type="scientific">Methyloglobulus morosus KoM1</name>
    <dbReference type="NCBI Taxonomy" id="1116472"/>
    <lineage>
        <taxon>Bacteria</taxon>
        <taxon>Pseudomonadati</taxon>
        <taxon>Pseudomonadota</taxon>
        <taxon>Gammaproteobacteria</taxon>
        <taxon>Methylococcales</taxon>
        <taxon>Methylococcaceae</taxon>
        <taxon>Methyloglobulus</taxon>
    </lineage>
</organism>
<accession>V5CAC0</accession>
<dbReference type="SUPFAM" id="SSF103088">
    <property type="entry name" value="OmpA-like"/>
    <property type="match status" value="1"/>
</dbReference>
<dbReference type="OrthoDB" id="9782229at2"/>
<reference evidence="7 8" key="1">
    <citation type="journal article" date="2013" name="Genome Announc.">
        <title>Draft Genome Sequence of the Methanotrophic Gammaproteobacterium Methyloglobulus morosus DSM 22980 Strain KoM1.</title>
        <authorList>
            <person name="Poehlein A."/>
            <person name="Deutzmann J.S."/>
            <person name="Daniel R."/>
            <person name="Simeonova D.D."/>
        </authorList>
    </citation>
    <scope>NUCLEOTIDE SEQUENCE [LARGE SCALE GENOMIC DNA]</scope>
    <source>
        <strain evidence="7 8">KoM1</strain>
    </source>
</reference>
<dbReference type="Pfam" id="PF06078">
    <property type="entry name" value="DUF937"/>
    <property type="match status" value="1"/>
</dbReference>
<comment type="subcellular location">
    <subcellularLocation>
        <location evidence="1">Cell outer membrane</location>
    </subcellularLocation>
</comment>
<dbReference type="InterPro" id="IPR006665">
    <property type="entry name" value="OmpA-like"/>
</dbReference>
<evidence type="ECO:0000256" key="3">
    <source>
        <dbReference type="ARBA" id="ARBA00023237"/>
    </source>
</evidence>
<evidence type="ECO:0000313" key="8">
    <source>
        <dbReference type="Proteomes" id="UP000017842"/>
    </source>
</evidence>
<dbReference type="PROSITE" id="PS51123">
    <property type="entry name" value="OMPA_2"/>
    <property type="match status" value="1"/>
</dbReference>
<dbReference type="PANTHER" id="PTHR30329:SF21">
    <property type="entry name" value="LIPOPROTEIN YIAD-RELATED"/>
    <property type="match status" value="1"/>
</dbReference>
<dbReference type="eggNOG" id="COG2885">
    <property type="taxonomic scope" value="Bacteria"/>
</dbReference>
<comment type="caution">
    <text evidence="7">The sequence shown here is derived from an EMBL/GenBank/DDBJ whole genome shotgun (WGS) entry which is preliminary data.</text>
</comment>
<dbReference type="InterPro" id="IPR036737">
    <property type="entry name" value="OmpA-like_sf"/>
</dbReference>
<feature type="region of interest" description="Disordered" evidence="5">
    <location>
        <begin position="317"/>
        <end position="361"/>
    </location>
</feature>
<keyword evidence="7" id="KW-0378">Hydrolase</keyword>
<evidence type="ECO:0000256" key="2">
    <source>
        <dbReference type="ARBA" id="ARBA00023136"/>
    </source>
</evidence>
<dbReference type="EMBL" id="AYLO01000011">
    <property type="protein sequence ID" value="ESS73758.1"/>
    <property type="molecule type" value="Genomic_DNA"/>
</dbReference>
<evidence type="ECO:0000256" key="5">
    <source>
        <dbReference type="SAM" id="MobiDB-lite"/>
    </source>
</evidence>
<dbReference type="CDD" id="cd07185">
    <property type="entry name" value="OmpA_C-like"/>
    <property type="match status" value="1"/>
</dbReference>
<feature type="region of interest" description="Disordered" evidence="5">
    <location>
        <begin position="483"/>
        <end position="516"/>
    </location>
</feature>
<dbReference type="PANTHER" id="PTHR30329">
    <property type="entry name" value="STATOR ELEMENT OF FLAGELLAR MOTOR COMPLEX"/>
    <property type="match status" value="1"/>
</dbReference>
<keyword evidence="2 4" id="KW-0472">Membrane</keyword>
<dbReference type="GO" id="GO:0004427">
    <property type="term" value="F:inorganic diphosphate phosphatase activity"/>
    <property type="evidence" value="ECO:0007669"/>
    <property type="project" value="UniProtKB-EC"/>
</dbReference>
<keyword evidence="8" id="KW-1185">Reference proteome</keyword>
<proteinExistence type="predicted"/>
<dbReference type="PATRIC" id="fig|1116472.3.peg.444"/>
<dbReference type="GO" id="GO:0009279">
    <property type="term" value="C:cell outer membrane"/>
    <property type="evidence" value="ECO:0007669"/>
    <property type="project" value="UniProtKB-SubCell"/>
</dbReference>
<dbReference type="PRINTS" id="PR01021">
    <property type="entry name" value="OMPADOMAIN"/>
</dbReference>
<evidence type="ECO:0000256" key="1">
    <source>
        <dbReference type="ARBA" id="ARBA00004442"/>
    </source>
</evidence>
<feature type="compositionally biased region" description="Polar residues" evidence="5">
    <location>
        <begin position="490"/>
        <end position="503"/>
    </location>
</feature>
<dbReference type="Gene3D" id="3.30.1330.60">
    <property type="entry name" value="OmpA-like domain"/>
    <property type="match status" value="1"/>
</dbReference>
<dbReference type="Pfam" id="PF00691">
    <property type="entry name" value="OmpA"/>
    <property type="match status" value="1"/>
</dbReference>
<sequence length="516" mass="53134">MSNNLLESLKQHLSGDVVSNLAAFIGESPANTASALNTALPTVLAGLVGQGTDSNSIGNLFKLLSEGNHDGGVLSNLGALSRGGDETAKLVSEGRHLLTSLFGDNSDAITDLIANANGIGKKATGSLLGFITPLVLGMVGKNLKIGGTNSASGLASLLSDQSGFLKDAIPAGLSSLLTGVISADAAATAGNTISDFDKAANQSDANGTAPTSPTNTATIVSDTLVSIDDEIEDEIEDIAEETSSSAENMAEDIDKSVVQLDSQRIEESKEFSHSAAVAIEEGAGEGGKFLPWILILAALALAWGLLKSCSVPDPATNATAPTTTTAPSVAPPQETSLPPAAPVVAAPPPTPTAPEPAKVEAPATDSNIFEKTLSDGYAIKSAKDGFVSKLLGFIEGGEAVSKDLWFTMDGITFDTNKATIKEESTIQINDIAEILKAYPKVKIKIGGYTDNTGKANANKTLSDNRAKAVKQALVSKGIKGDRIETEGYGSDNSVASNDTPEGQQKNRRIDVRVTEK</sequence>
<evidence type="ECO:0000259" key="6">
    <source>
        <dbReference type="PROSITE" id="PS51123"/>
    </source>
</evidence>
<name>V5CAC0_9GAMM</name>